<proteinExistence type="inferred from homology"/>
<reference evidence="4" key="1">
    <citation type="submission" date="2024-06" db="EMBL/GenBank/DDBJ databases">
        <authorList>
            <person name="Ryan C."/>
        </authorList>
    </citation>
    <scope>NUCLEOTIDE SEQUENCE [LARGE SCALE GENOMIC DNA]</scope>
</reference>
<feature type="domain" description="Interferon-related developmental regulator N-terminal" evidence="2">
    <location>
        <begin position="61"/>
        <end position="277"/>
    </location>
</feature>
<keyword evidence="4" id="KW-1185">Reference proteome</keyword>
<evidence type="ECO:0000313" key="4">
    <source>
        <dbReference type="Proteomes" id="UP001497457"/>
    </source>
</evidence>
<comment type="similarity">
    <text evidence="1">Belongs to the IFRD family.</text>
</comment>
<evidence type="ECO:0000256" key="1">
    <source>
        <dbReference type="ARBA" id="ARBA00008828"/>
    </source>
</evidence>
<dbReference type="SUPFAM" id="SSF48371">
    <property type="entry name" value="ARM repeat"/>
    <property type="match status" value="1"/>
</dbReference>
<dbReference type="EMBL" id="OZ075115">
    <property type="protein sequence ID" value="CAL5061618.1"/>
    <property type="molecule type" value="Genomic_DNA"/>
</dbReference>
<name>A0ABC9ENV4_9POAL</name>
<evidence type="ECO:0000313" key="3">
    <source>
        <dbReference type="EMBL" id="CAL5061618.1"/>
    </source>
</evidence>
<dbReference type="PANTHER" id="PTHR12354:SF11">
    <property type="entry name" value="OS02G0219050 PROTEIN"/>
    <property type="match status" value="1"/>
</dbReference>
<dbReference type="InterPro" id="IPR039777">
    <property type="entry name" value="IFRD"/>
</dbReference>
<sequence length="398" mass="43957">MARNGNPENYELVIDECIRLLQDRIDYYQKIKPSPATHEAAMAWIVGELERHLPFEELDMSKGTRNEARHAYRAVGLLLLTLRDGSPGPLLDEAFPALSKTIQGQTDAPPALVAAAIDCLAAASFAAARHTERSMEAIWRVVVPPARSRSAAKLKKIQGAPETSPVVLAAAVSAWTFLLTTVIPATNTRQRKADRAGWSAAVASLAKLLDADDRRVRMAAGEALAVCVELNLLTEGKDMDALAAKASDLAADSASKGANNAFLREQKELFGRIAAFLDHDEPPATSVRTSLERHGVMKVSTWVRLVQLNFLRRFLGKGFLKHAQSNPLLNEAFRLGRVEGKPLSVQNKGSGMTIDDLLRDLNSRRDWHSWDCYNIFDLPRVVGITERWLEMLLQLGWH</sequence>
<organism evidence="3 4">
    <name type="scientific">Urochloa decumbens</name>
    <dbReference type="NCBI Taxonomy" id="240449"/>
    <lineage>
        <taxon>Eukaryota</taxon>
        <taxon>Viridiplantae</taxon>
        <taxon>Streptophyta</taxon>
        <taxon>Embryophyta</taxon>
        <taxon>Tracheophyta</taxon>
        <taxon>Spermatophyta</taxon>
        <taxon>Magnoliopsida</taxon>
        <taxon>Liliopsida</taxon>
        <taxon>Poales</taxon>
        <taxon>Poaceae</taxon>
        <taxon>PACMAD clade</taxon>
        <taxon>Panicoideae</taxon>
        <taxon>Panicodae</taxon>
        <taxon>Paniceae</taxon>
        <taxon>Melinidinae</taxon>
        <taxon>Urochloa</taxon>
    </lineage>
</organism>
<protein>
    <recommendedName>
        <fullName evidence="2">Interferon-related developmental regulator N-terminal domain-containing protein</fullName>
    </recommendedName>
</protein>
<dbReference type="AlphaFoldDB" id="A0ABC9ENV4"/>
<dbReference type="InterPro" id="IPR007701">
    <property type="entry name" value="Interferon-rel_develop_reg_N"/>
</dbReference>
<evidence type="ECO:0000259" key="2">
    <source>
        <dbReference type="Pfam" id="PF05004"/>
    </source>
</evidence>
<reference evidence="3 4" key="2">
    <citation type="submission" date="2024-10" db="EMBL/GenBank/DDBJ databases">
        <authorList>
            <person name="Ryan C."/>
        </authorList>
    </citation>
    <scope>NUCLEOTIDE SEQUENCE [LARGE SCALE GENOMIC DNA]</scope>
</reference>
<dbReference type="Pfam" id="PF05004">
    <property type="entry name" value="IFRD"/>
    <property type="match status" value="1"/>
</dbReference>
<gene>
    <name evidence="3" type="ORF">URODEC1_LOCUS97828</name>
</gene>
<dbReference type="Gene3D" id="1.25.10.10">
    <property type="entry name" value="Leucine-rich Repeat Variant"/>
    <property type="match status" value="1"/>
</dbReference>
<dbReference type="InterPro" id="IPR016024">
    <property type="entry name" value="ARM-type_fold"/>
</dbReference>
<dbReference type="PANTHER" id="PTHR12354">
    <property type="entry name" value="INTERFERON-RELATED DEVELOPMENTAL REGULATOR"/>
    <property type="match status" value="1"/>
</dbReference>
<dbReference type="Proteomes" id="UP001497457">
    <property type="component" value="Chromosome 5rd"/>
</dbReference>
<dbReference type="InterPro" id="IPR011989">
    <property type="entry name" value="ARM-like"/>
</dbReference>
<accession>A0ABC9ENV4</accession>